<accession>A0A1I7Y2R5</accession>
<keyword evidence="3" id="KW-0633">Potassium transport</keyword>
<evidence type="ECO:0000313" key="10">
    <source>
        <dbReference type="Proteomes" id="UP000095287"/>
    </source>
</evidence>
<evidence type="ECO:0000256" key="3">
    <source>
        <dbReference type="ARBA" id="ARBA00022538"/>
    </source>
</evidence>
<keyword evidence="6 9" id="KW-1133">Transmembrane helix</keyword>
<dbReference type="AlphaFoldDB" id="A0A1I7Y2R5"/>
<feature type="transmembrane region" description="Helical" evidence="9">
    <location>
        <begin position="333"/>
        <end position="358"/>
    </location>
</feature>
<feature type="transmembrane region" description="Helical" evidence="9">
    <location>
        <begin position="88"/>
        <end position="108"/>
    </location>
</feature>
<dbReference type="InterPro" id="IPR004623">
    <property type="entry name" value="KdpA"/>
</dbReference>
<organism evidence="10 11">
    <name type="scientific">Steinernema glaseri</name>
    <dbReference type="NCBI Taxonomy" id="37863"/>
    <lineage>
        <taxon>Eukaryota</taxon>
        <taxon>Metazoa</taxon>
        <taxon>Ecdysozoa</taxon>
        <taxon>Nematoda</taxon>
        <taxon>Chromadorea</taxon>
        <taxon>Rhabditida</taxon>
        <taxon>Tylenchina</taxon>
        <taxon>Panagrolaimomorpha</taxon>
        <taxon>Strongyloidoidea</taxon>
        <taxon>Steinernematidae</taxon>
        <taxon>Steinernema</taxon>
    </lineage>
</organism>
<dbReference type="Pfam" id="PF02669">
    <property type="entry name" value="KdpC"/>
    <property type="match status" value="1"/>
</dbReference>
<reference evidence="11" key="1">
    <citation type="submission" date="2016-11" db="UniProtKB">
        <authorList>
            <consortium name="WormBaseParasite"/>
        </authorList>
    </citation>
    <scope>IDENTIFICATION</scope>
</reference>
<protein>
    <submittedName>
        <fullName evidence="11">Potassium-translocating ATPase A chain</fullName>
    </submittedName>
</protein>
<evidence type="ECO:0000256" key="7">
    <source>
        <dbReference type="ARBA" id="ARBA00023065"/>
    </source>
</evidence>
<feature type="transmembrane region" description="Helical" evidence="9">
    <location>
        <begin position="298"/>
        <end position="321"/>
    </location>
</feature>
<dbReference type="WBParaSite" id="L893_g12141.t1">
    <property type="protein sequence ID" value="L893_g12141.t1"/>
    <property type="gene ID" value="L893_g12141"/>
</dbReference>
<evidence type="ECO:0000256" key="8">
    <source>
        <dbReference type="ARBA" id="ARBA00023136"/>
    </source>
</evidence>
<evidence type="ECO:0000256" key="4">
    <source>
        <dbReference type="ARBA" id="ARBA00022692"/>
    </source>
</evidence>
<feature type="transmembrane region" description="Helical" evidence="9">
    <location>
        <begin position="185"/>
        <end position="208"/>
    </location>
</feature>
<evidence type="ECO:0000256" key="6">
    <source>
        <dbReference type="ARBA" id="ARBA00022989"/>
    </source>
</evidence>
<feature type="transmembrane region" description="Helical" evidence="9">
    <location>
        <begin position="61"/>
        <end position="81"/>
    </location>
</feature>
<dbReference type="NCBIfam" id="NF001454">
    <property type="entry name" value="PRK00315.1"/>
    <property type="match status" value="1"/>
</dbReference>
<dbReference type="Proteomes" id="UP000095287">
    <property type="component" value="Unplaced"/>
</dbReference>
<evidence type="ECO:0000256" key="2">
    <source>
        <dbReference type="ARBA" id="ARBA00022475"/>
    </source>
</evidence>
<evidence type="ECO:0000256" key="9">
    <source>
        <dbReference type="SAM" id="Phobius"/>
    </source>
</evidence>
<keyword evidence="7" id="KW-0406">Ion transport</keyword>
<keyword evidence="10" id="KW-1185">Reference proteome</keyword>
<dbReference type="GO" id="GO:0008556">
    <property type="term" value="F:P-type potassium transmembrane transporter activity"/>
    <property type="evidence" value="ECO:0007669"/>
    <property type="project" value="InterPro"/>
</dbReference>
<keyword evidence="1" id="KW-0813">Transport</keyword>
<evidence type="ECO:0000256" key="5">
    <source>
        <dbReference type="ARBA" id="ARBA00022958"/>
    </source>
</evidence>
<keyword evidence="2" id="KW-1003">Cell membrane</keyword>
<proteinExistence type="inferred from homology"/>
<keyword evidence="8 9" id="KW-0472">Membrane</keyword>
<dbReference type="PANTHER" id="PTHR30607:SF2">
    <property type="entry name" value="POTASSIUM-TRANSPORTING ATPASE POTASSIUM-BINDING SUBUNIT"/>
    <property type="match status" value="1"/>
</dbReference>
<feature type="transmembrane region" description="Helical" evidence="9">
    <location>
        <begin position="229"/>
        <end position="251"/>
    </location>
</feature>
<dbReference type="Pfam" id="PF03814">
    <property type="entry name" value="KdpA"/>
    <property type="match status" value="1"/>
</dbReference>
<dbReference type="NCBIfam" id="TIGR00681">
    <property type="entry name" value="kdpC"/>
    <property type="match status" value="1"/>
</dbReference>
<evidence type="ECO:0000313" key="11">
    <source>
        <dbReference type="WBParaSite" id="L893_g12141.t1"/>
    </source>
</evidence>
<evidence type="ECO:0000256" key="1">
    <source>
        <dbReference type="ARBA" id="ARBA00022448"/>
    </source>
</evidence>
<name>A0A1I7Y2R5_9BILA</name>
<feature type="transmembrane region" description="Helical" evidence="9">
    <location>
        <begin position="378"/>
        <end position="405"/>
    </location>
</feature>
<dbReference type="NCBIfam" id="TIGR00680">
    <property type="entry name" value="kdpA"/>
    <property type="match status" value="1"/>
</dbReference>
<keyword evidence="5" id="KW-0630">Potassium</keyword>
<sequence length="602" mass="62682">MPQTLNSDVVVNSLEGLKQQIILGPVASLESIKHVGTNGGGFFGMNAAHPFENPTPLTNTVHILSMLLVPSALTYAFGSMLARRRQGWAFFAAFLVMFIGFLSLIYSAEQAGNPLLTPLGVDQTQSSTMGGGNLEGKELRFGVAQSSLFATVTTAATTGSVDAMHSSLTPLGGLVPIAQMMLNNVFGGIGVGFISLVSYAILTVFLVGMMIGRSPEFLGKKIEAREMKYVMLAMLAHAFSILGFTALASVLPSTMDSLSNMGPHGFSEVLYAYTSGTANNGSAFAGFNANTPFFNTTIGLAMLVGRYLTLLPLLALAGVLAAKKAVPAGPGTLSTATPLFTGLLIFVVLVVGLTVMSTHQYMVSTAAAPTMRSFLRPVLLSAVFFMLLTGIAYPLATTLIGTALFPEQAKGSLIHRDGQLVGSRQIGQYFSQPEYFHGRPSATLGADPADPSNTIAQPYNAAASGASNQGVLSKSLLEAVAERSKAYRLMNGLAKDAPVPVDAVTASASGLDPHISVANARLQAARIAKVRGMSLAQVQVLIDRYTLARQLGVLGRALGHGVQGSLQETVASGAVQKPGDVCGVSGQHCHQLAGWAGPDGAG</sequence>
<dbReference type="GO" id="GO:0005886">
    <property type="term" value="C:plasma membrane"/>
    <property type="evidence" value="ECO:0007669"/>
    <property type="project" value="TreeGrafter"/>
</dbReference>
<dbReference type="PANTHER" id="PTHR30607">
    <property type="entry name" value="POTASSIUM-TRANSPORTING ATPASE A CHAIN"/>
    <property type="match status" value="1"/>
</dbReference>
<dbReference type="InterPro" id="IPR003820">
    <property type="entry name" value="KdpC"/>
</dbReference>
<keyword evidence="4 9" id="KW-0812">Transmembrane</keyword>
<dbReference type="HAMAP" id="MF_00276">
    <property type="entry name" value="KdpC"/>
    <property type="match status" value="1"/>
</dbReference>